<proteinExistence type="predicted"/>
<protein>
    <recommendedName>
        <fullName evidence="3">OmpH family outer membrane protein</fullName>
    </recommendedName>
</protein>
<accession>A0A0F9HYV2</accession>
<gene>
    <name evidence="2" type="ORF">LCGC14_1940670</name>
</gene>
<comment type="caution">
    <text evidence="2">The sequence shown here is derived from an EMBL/GenBank/DDBJ whole genome shotgun (WGS) entry which is preliminary data.</text>
</comment>
<feature type="compositionally biased region" description="Polar residues" evidence="1">
    <location>
        <begin position="42"/>
        <end position="53"/>
    </location>
</feature>
<organism evidence="2">
    <name type="scientific">marine sediment metagenome</name>
    <dbReference type="NCBI Taxonomy" id="412755"/>
    <lineage>
        <taxon>unclassified sequences</taxon>
        <taxon>metagenomes</taxon>
        <taxon>ecological metagenomes</taxon>
    </lineage>
</organism>
<sequence length="67" mass="7270">MRLEKISLILTVMFFFSVPGFSYGAVIAKIGVVDFQKILSTSDAGKSAQSEINKQGKKMEAGLKEKG</sequence>
<feature type="region of interest" description="Disordered" evidence="1">
    <location>
        <begin position="42"/>
        <end position="67"/>
    </location>
</feature>
<evidence type="ECO:0000313" key="2">
    <source>
        <dbReference type="EMBL" id="KKL86845.1"/>
    </source>
</evidence>
<dbReference type="EMBL" id="LAZR01020999">
    <property type="protein sequence ID" value="KKL86845.1"/>
    <property type="molecule type" value="Genomic_DNA"/>
</dbReference>
<feature type="non-terminal residue" evidence="2">
    <location>
        <position position="67"/>
    </location>
</feature>
<dbReference type="AlphaFoldDB" id="A0A0F9HYV2"/>
<reference evidence="2" key="1">
    <citation type="journal article" date="2015" name="Nature">
        <title>Complex archaea that bridge the gap between prokaryotes and eukaryotes.</title>
        <authorList>
            <person name="Spang A."/>
            <person name="Saw J.H."/>
            <person name="Jorgensen S.L."/>
            <person name="Zaremba-Niedzwiedzka K."/>
            <person name="Martijn J."/>
            <person name="Lind A.E."/>
            <person name="van Eijk R."/>
            <person name="Schleper C."/>
            <person name="Guy L."/>
            <person name="Ettema T.J."/>
        </authorList>
    </citation>
    <scope>NUCLEOTIDE SEQUENCE</scope>
</reference>
<evidence type="ECO:0008006" key="3">
    <source>
        <dbReference type="Google" id="ProtNLM"/>
    </source>
</evidence>
<dbReference type="Gene3D" id="3.30.910.20">
    <property type="entry name" value="Skp domain"/>
    <property type="match status" value="1"/>
</dbReference>
<name>A0A0F9HYV2_9ZZZZ</name>
<evidence type="ECO:0000256" key="1">
    <source>
        <dbReference type="SAM" id="MobiDB-lite"/>
    </source>
</evidence>
<dbReference type="InterPro" id="IPR024930">
    <property type="entry name" value="Skp_dom_sf"/>
</dbReference>
<dbReference type="SUPFAM" id="SSF111384">
    <property type="entry name" value="OmpH-like"/>
    <property type="match status" value="1"/>
</dbReference>
<feature type="compositionally biased region" description="Basic and acidic residues" evidence="1">
    <location>
        <begin position="57"/>
        <end position="67"/>
    </location>
</feature>